<sequence>MPSNTHSESAHIKWAEHLPRPSRRRDEVRRRRRRRRLSGHRRSSRRQVRRDLDLQFEKAHYGAPTEGEQNSEDTINMHPGCFLLVLVFVAVLALLSLFLEPESD</sequence>
<feature type="region of interest" description="Disordered" evidence="1">
    <location>
        <begin position="1"/>
        <end position="51"/>
    </location>
</feature>
<keyword evidence="2" id="KW-0812">Transmembrane</keyword>
<evidence type="ECO:0000256" key="2">
    <source>
        <dbReference type="SAM" id="Phobius"/>
    </source>
</evidence>
<keyword evidence="4" id="KW-1185">Reference proteome</keyword>
<keyword evidence="2" id="KW-0472">Membrane</keyword>
<dbReference type="EMBL" id="JBBPEH010000004">
    <property type="protein sequence ID" value="KAK7539672.1"/>
    <property type="molecule type" value="Genomic_DNA"/>
</dbReference>
<gene>
    <name evidence="3" type="ORF">J3D65DRAFT_675798</name>
</gene>
<feature type="compositionally biased region" description="Basic and acidic residues" evidence="1">
    <location>
        <begin position="8"/>
        <end position="29"/>
    </location>
</feature>
<evidence type="ECO:0000256" key="1">
    <source>
        <dbReference type="SAM" id="MobiDB-lite"/>
    </source>
</evidence>
<evidence type="ECO:0000313" key="3">
    <source>
        <dbReference type="EMBL" id="KAK7539672.1"/>
    </source>
</evidence>
<feature type="compositionally biased region" description="Basic residues" evidence="1">
    <location>
        <begin position="30"/>
        <end position="48"/>
    </location>
</feature>
<organism evidence="3 4">
    <name type="scientific">Phyllosticta citribraziliensis</name>
    <dbReference type="NCBI Taxonomy" id="989973"/>
    <lineage>
        <taxon>Eukaryota</taxon>
        <taxon>Fungi</taxon>
        <taxon>Dikarya</taxon>
        <taxon>Ascomycota</taxon>
        <taxon>Pezizomycotina</taxon>
        <taxon>Dothideomycetes</taxon>
        <taxon>Dothideomycetes incertae sedis</taxon>
        <taxon>Botryosphaeriales</taxon>
        <taxon>Phyllostictaceae</taxon>
        <taxon>Phyllosticta</taxon>
    </lineage>
</organism>
<accession>A0ABR1M0W0</accession>
<keyword evidence="2" id="KW-1133">Transmembrane helix</keyword>
<dbReference type="GeneID" id="92036493"/>
<evidence type="ECO:0000313" key="4">
    <source>
        <dbReference type="Proteomes" id="UP001360953"/>
    </source>
</evidence>
<reference evidence="3 4" key="1">
    <citation type="submission" date="2024-04" db="EMBL/GenBank/DDBJ databases">
        <title>Phyllosticta paracitricarpa is synonymous to the EU quarantine fungus P. citricarpa based on phylogenomic analyses.</title>
        <authorList>
            <consortium name="Lawrence Berkeley National Laboratory"/>
            <person name="Van ingen-buijs V.A."/>
            <person name="Van westerhoven A.C."/>
            <person name="Haridas S."/>
            <person name="Skiadas P."/>
            <person name="Martin F."/>
            <person name="Groenewald J.Z."/>
            <person name="Crous P.W."/>
            <person name="Seidl M.F."/>
        </authorList>
    </citation>
    <scope>NUCLEOTIDE SEQUENCE [LARGE SCALE GENOMIC DNA]</scope>
    <source>
        <strain evidence="3 4">CPC 17464</strain>
    </source>
</reference>
<proteinExistence type="predicted"/>
<dbReference type="Proteomes" id="UP001360953">
    <property type="component" value="Unassembled WGS sequence"/>
</dbReference>
<dbReference type="RefSeq" id="XP_066656943.1">
    <property type="nucleotide sequence ID" value="XM_066803587.1"/>
</dbReference>
<name>A0ABR1M0W0_9PEZI</name>
<feature type="transmembrane region" description="Helical" evidence="2">
    <location>
        <begin position="81"/>
        <end position="99"/>
    </location>
</feature>
<comment type="caution">
    <text evidence="3">The sequence shown here is derived from an EMBL/GenBank/DDBJ whole genome shotgun (WGS) entry which is preliminary data.</text>
</comment>
<protein>
    <submittedName>
        <fullName evidence="3">Uncharacterized protein</fullName>
    </submittedName>
</protein>